<keyword evidence="2" id="KW-0119">Carbohydrate metabolism</keyword>
<evidence type="ECO:0000256" key="1">
    <source>
        <dbReference type="ARBA" id="ARBA00023235"/>
    </source>
</evidence>
<dbReference type="PANTHER" id="PTHR36120:SF1">
    <property type="entry name" value="L-FUCOSE ISOMERASE C-TERMINAL DOMAIN-CONTAINING PROTEIN"/>
    <property type="match status" value="1"/>
</dbReference>
<evidence type="ECO:0000259" key="3">
    <source>
        <dbReference type="Pfam" id="PF02952"/>
    </source>
</evidence>
<dbReference type="SUPFAM" id="SSF53743">
    <property type="entry name" value="FucI/AraA N-terminal and middle domains"/>
    <property type="match status" value="1"/>
</dbReference>
<dbReference type="Gene3D" id="3.20.14.10">
    <property type="entry name" value="L-fucose/L-arabinose isomerase, C-terminal"/>
    <property type="match status" value="1"/>
</dbReference>
<organism evidence="4 5">
    <name type="scientific">candidate division MSBL1 archaeon SCGC-AAA259D18</name>
    <dbReference type="NCBI Taxonomy" id="1698262"/>
    <lineage>
        <taxon>Archaea</taxon>
        <taxon>Methanobacteriati</taxon>
        <taxon>Methanobacteriota</taxon>
        <taxon>candidate division MSBL1</taxon>
    </lineage>
</organism>
<evidence type="ECO:0000256" key="2">
    <source>
        <dbReference type="ARBA" id="ARBA00023277"/>
    </source>
</evidence>
<dbReference type="InterPro" id="IPR004216">
    <property type="entry name" value="Fuc/Ara_isomerase_C"/>
</dbReference>
<dbReference type="InterPro" id="IPR015888">
    <property type="entry name" value="Fuc_isomerase_C"/>
</dbReference>
<feature type="domain" description="L-fucose isomerase C-terminal" evidence="3">
    <location>
        <begin position="204"/>
        <end position="327"/>
    </location>
</feature>
<evidence type="ECO:0000313" key="5">
    <source>
        <dbReference type="Proteomes" id="UP000070195"/>
    </source>
</evidence>
<evidence type="ECO:0000313" key="4">
    <source>
        <dbReference type="EMBL" id="KXA91342.1"/>
    </source>
</evidence>
<accession>A0A133UAW7</accession>
<proteinExistence type="predicted"/>
<name>A0A133UAW7_9EURY</name>
<dbReference type="Proteomes" id="UP000070195">
    <property type="component" value="Unassembled WGS sequence"/>
</dbReference>
<dbReference type="SUPFAM" id="SSF50443">
    <property type="entry name" value="FucI/AraA C-terminal domain-like"/>
    <property type="match status" value="1"/>
</dbReference>
<sequence>GALDEMGIRHKFVYGSPEDMETIDEIVDHAKAAMAVKGLSESYLGKFGGRTGGMYTATADMTQVRDLFGVEYNHVDQYRLILEAQNLSDEVVGKALDEVRSDFGQIDISEDVLERSVRLYLALGRIASEDGYDFTCVKCMPEVSDNYCSCCLAVSLANDDGIVTSCECDINAAITMQILKLLAEGPVLFGDVNHLDKEEGILRLVNCGSMATGLAKSREDVDLSMQYEYLSEAGGATTTFCCKPGKVTLARLARIEGKYVMQIATGEAIEYPKEKFKEARGRWPHAFIKLDGDWSKFSQNCRSNHQHMVYGDVKGELLELCEILEIEPIVT</sequence>
<keyword evidence="1" id="KW-0413">Isomerase</keyword>
<dbReference type="InterPro" id="IPR009015">
    <property type="entry name" value="Fucose_isomerase_N/cen_sf"/>
</dbReference>
<dbReference type="InterPro" id="IPR038393">
    <property type="entry name" value="Fuc_iso_dom3_sf"/>
</dbReference>
<dbReference type="PANTHER" id="PTHR36120">
    <property type="entry name" value="FUCOSE ISOMERASE"/>
    <property type="match status" value="1"/>
</dbReference>
<dbReference type="EMBL" id="LHXM01000026">
    <property type="protein sequence ID" value="KXA91342.1"/>
    <property type="molecule type" value="Genomic_DNA"/>
</dbReference>
<dbReference type="Pfam" id="PF02952">
    <property type="entry name" value="Fucose_iso_C"/>
    <property type="match status" value="1"/>
</dbReference>
<comment type="caution">
    <text evidence="4">The sequence shown here is derived from an EMBL/GenBank/DDBJ whole genome shotgun (WGS) entry which is preliminary data.</text>
</comment>
<dbReference type="AlphaFoldDB" id="A0A133UAW7"/>
<reference evidence="4 5" key="1">
    <citation type="journal article" date="2016" name="Sci. Rep.">
        <title>Metabolic traits of an uncultured archaeal lineage -MSBL1- from brine pools of the Red Sea.</title>
        <authorList>
            <person name="Mwirichia R."/>
            <person name="Alam I."/>
            <person name="Rashid M."/>
            <person name="Vinu M."/>
            <person name="Ba-Alawi W."/>
            <person name="Anthony Kamau A."/>
            <person name="Kamanda Ngugi D."/>
            <person name="Goker M."/>
            <person name="Klenk H.P."/>
            <person name="Bajic V."/>
            <person name="Stingl U."/>
        </authorList>
    </citation>
    <scope>NUCLEOTIDE SEQUENCE [LARGE SCALE GENOMIC DNA]</scope>
    <source>
        <strain evidence="4">SCGC-AAA259D18</strain>
    </source>
</reference>
<protein>
    <recommendedName>
        <fullName evidence="3">L-fucose isomerase C-terminal domain-containing protein</fullName>
    </recommendedName>
</protein>
<feature type="non-terminal residue" evidence="4">
    <location>
        <position position="1"/>
    </location>
</feature>
<keyword evidence="5" id="KW-1185">Reference proteome</keyword>
<gene>
    <name evidence="4" type="ORF">AKJ63_01575</name>
</gene>
<dbReference type="GO" id="GO:0008736">
    <property type="term" value="F:L-fucose isomerase activity"/>
    <property type="evidence" value="ECO:0007669"/>
    <property type="project" value="InterPro"/>
</dbReference>
<dbReference type="GO" id="GO:0006004">
    <property type="term" value="P:fucose metabolic process"/>
    <property type="evidence" value="ECO:0007669"/>
    <property type="project" value="InterPro"/>
</dbReference>
<dbReference type="GO" id="GO:0005737">
    <property type="term" value="C:cytoplasm"/>
    <property type="evidence" value="ECO:0007669"/>
    <property type="project" value="InterPro"/>
</dbReference>